<organism evidence="1 2">
    <name type="scientific">Tetradesmus obliquus</name>
    <name type="common">Green alga</name>
    <name type="synonym">Acutodesmus obliquus</name>
    <dbReference type="NCBI Taxonomy" id="3088"/>
    <lineage>
        <taxon>Eukaryota</taxon>
        <taxon>Viridiplantae</taxon>
        <taxon>Chlorophyta</taxon>
        <taxon>core chlorophytes</taxon>
        <taxon>Chlorophyceae</taxon>
        <taxon>CS clade</taxon>
        <taxon>Sphaeropleales</taxon>
        <taxon>Scenedesmaceae</taxon>
        <taxon>Tetradesmus</taxon>
    </lineage>
</organism>
<evidence type="ECO:0000313" key="1">
    <source>
        <dbReference type="EMBL" id="WIA12671.1"/>
    </source>
</evidence>
<dbReference type="Proteomes" id="UP001244341">
    <property type="component" value="Chromosome 4b"/>
</dbReference>
<name>A0ABY8TU75_TETOB</name>
<sequence length="315" mass="34661">MTALYDERKLQRQLHRLLSLAHELTWENEQLRQKEQVLVLMLADQGDSLYRLSCVAVAAGAAEPHADSSALLAAAETDLVTFDLLQHAGHAASCLTNQSDSSTAAAVNTQRLRASVSPEAVLEVQHASTKQLAVQLRQLTQRLALCRVACAAPWSGFQTEDSLKAAVEQYGQFCMLLHMGAQQQLMELCLLNLDTLQPESPPDGLWAHVGAQVALSPAQVEALVLNGLESVPGRLVSRTQQVEALLQQLLIYTKQLREVARHVTFHWVNTLDTHQMTRSITCSYPYLVQPVLVIEALWRQQQQVGVAAADAESTC</sequence>
<gene>
    <name evidence="1" type="ORF">OEZ85_006314</name>
</gene>
<dbReference type="EMBL" id="CP126211">
    <property type="protein sequence ID" value="WIA12671.1"/>
    <property type="molecule type" value="Genomic_DNA"/>
</dbReference>
<evidence type="ECO:0000313" key="2">
    <source>
        <dbReference type="Proteomes" id="UP001244341"/>
    </source>
</evidence>
<reference evidence="1 2" key="1">
    <citation type="submission" date="2023-05" db="EMBL/GenBank/DDBJ databases">
        <title>A 100% complete, gapless, phased diploid assembly of the Scenedesmus obliquus UTEX 3031 genome.</title>
        <authorList>
            <person name="Biondi T.C."/>
            <person name="Hanschen E.R."/>
            <person name="Kwon T."/>
            <person name="Eng W."/>
            <person name="Kruse C.P.S."/>
            <person name="Koehler S.I."/>
            <person name="Kunde Y."/>
            <person name="Gleasner C.D."/>
            <person name="You Mak K.T."/>
            <person name="Polle J."/>
            <person name="Hovde B.T."/>
            <person name="Starkenburg S.R."/>
        </authorList>
    </citation>
    <scope>NUCLEOTIDE SEQUENCE [LARGE SCALE GENOMIC DNA]</scope>
    <source>
        <strain evidence="1 2">DOE0152z</strain>
    </source>
</reference>
<accession>A0ABY8TU75</accession>
<protein>
    <submittedName>
        <fullName evidence="1">Uncharacterized protein</fullName>
    </submittedName>
</protein>
<proteinExistence type="predicted"/>
<keyword evidence="2" id="KW-1185">Reference proteome</keyword>